<feature type="transmembrane region" description="Helical" evidence="7">
    <location>
        <begin position="102"/>
        <end position="126"/>
    </location>
</feature>
<dbReference type="InterPro" id="IPR027815">
    <property type="entry name" value="CSC1/OSCA1-like_cyt"/>
</dbReference>
<feature type="transmembrane region" description="Helical" evidence="7">
    <location>
        <begin position="541"/>
        <end position="567"/>
    </location>
</feature>
<dbReference type="InterPro" id="IPR022257">
    <property type="entry name" value="PHM7_ext"/>
</dbReference>
<dbReference type="AlphaFoldDB" id="A0A420HHH4"/>
<gene>
    <name evidence="12" type="ORF">GcM3_191023</name>
</gene>
<accession>A0A420HHH4</accession>
<evidence type="ECO:0000259" key="8">
    <source>
        <dbReference type="Pfam" id="PF02714"/>
    </source>
</evidence>
<evidence type="ECO:0000256" key="6">
    <source>
        <dbReference type="ARBA" id="ARBA00023136"/>
    </source>
</evidence>
<feature type="domain" description="CSC1/OSCA1-like N-terminal transmembrane" evidence="10">
    <location>
        <begin position="16"/>
        <end position="169"/>
    </location>
</feature>
<dbReference type="Pfam" id="PF14703">
    <property type="entry name" value="PHM7_cyt"/>
    <property type="match status" value="1"/>
</dbReference>
<evidence type="ECO:0000259" key="11">
    <source>
        <dbReference type="Pfam" id="PF14703"/>
    </source>
</evidence>
<organism evidence="12 13">
    <name type="scientific">Golovinomyces cichoracearum</name>
    <dbReference type="NCBI Taxonomy" id="62708"/>
    <lineage>
        <taxon>Eukaryota</taxon>
        <taxon>Fungi</taxon>
        <taxon>Dikarya</taxon>
        <taxon>Ascomycota</taxon>
        <taxon>Pezizomycotina</taxon>
        <taxon>Leotiomycetes</taxon>
        <taxon>Erysiphales</taxon>
        <taxon>Erysiphaceae</taxon>
        <taxon>Golovinomyces</taxon>
    </lineage>
</organism>
<evidence type="ECO:0000313" key="12">
    <source>
        <dbReference type="EMBL" id="RKF56922.1"/>
    </source>
</evidence>
<dbReference type="EMBL" id="MCBQ01019194">
    <property type="protein sequence ID" value="RKF56922.1"/>
    <property type="molecule type" value="Genomic_DNA"/>
</dbReference>
<reference evidence="12 13" key="1">
    <citation type="journal article" date="2018" name="BMC Genomics">
        <title>Comparative genome analyses reveal sequence features reflecting distinct modes of host-adaptation between dicot and monocot powdery mildew.</title>
        <authorList>
            <person name="Wu Y."/>
            <person name="Ma X."/>
            <person name="Pan Z."/>
            <person name="Kale S.D."/>
            <person name="Song Y."/>
            <person name="King H."/>
            <person name="Zhang Q."/>
            <person name="Presley C."/>
            <person name="Deng X."/>
            <person name="Wei C.I."/>
            <person name="Xiao S."/>
        </authorList>
    </citation>
    <scope>NUCLEOTIDE SEQUENCE [LARGE SCALE GENOMIC DNA]</scope>
    <source>
        <strain evidence="12">UMSG3</strain>
    </source>
</reference>
<keyword evidence="3" id="KW-0813">Transport</keyword>
<dbReference type="Pfam" id="PF12621">
    <property type="entry name" value="PHM7_ext"/>
    <property type="match status" value="1"/>
</dbReference>
<dbReference type="InterPro" id="IPR045122">
    <property type="entry name" value="Csc1-like"/>
</dbReference>
<evidence type="ECO:0000256" key="7">
    <source>
        <dbReference type="SAM" id="Phobius"/>
    </source>
</evidence>
<feature type="transmembrane region" description="Helical" evidence="7">
    <location>
        <begin position="613"/>
        <end position="632"/>
    </location>
</feature>
<comment type="similarity">
    <text evidence="2">Belongs to the CSC1 (TC 1.A.17) family.</text>
</comment>
<proteinExistence type="inferred from homology"/>
<feature type="transmembrane region" description="Helical" evidence="7">
    <location>
        <begin position="662"/>
        <end position="695"/>
    </location>
</feature>
<dbReference type="InterPro" id="IPR003864">
    <property type="entry name" value="CSC1/OSCA1-like_7TM"/>
</dbReference>
<feature type="domain" description="10TM putative phosphate transporter extracellular tail" evidence="9">
    <location>
        <begin position="759"/>
        <end position="853"/>
    </location>
</feature>
<evidence type="ECO:0000256" key="3">
    <source>
        <dbReference type="ARBA" id="ARBA00022448"/>
    </source>
</evidence>
<keyword evidence="4 7" id="KW-0812">Transmembrane</keyword>
<keyword evidence="6 7" id="KW-0472">Membrane</keyword>
<dbReference type="GO" id="GO:0005227">
    <property type="term" value="F:calcium-activated cation channel activity"/>
    <property type="evidence" value="ECO:0007669"/>
    <property type="project" value="InterPro"/>
</dbReference>
<feature type="transmembrane region" description="Helical" evidence="7">
    <location>
        <begin position="146"/>
        <end position="167"/>
    </location>
</feature>
<dbReference type="GO" id="GO:0005886">
    <property type="term" value="C:plasma membrane"/>
    <property type="evidence" value="ECO:0007669"/>
    <property type="project" value="TreeGrafter"/>
</dbReference>
<sequence>MADQPTENVPNSTLSALVATLIPSLVISTVYFSAFLLLRKSQRRFYAPRSYLGTLREEERTEALPDGWFNWIGPFTKIADSSALKSQSLDAYLFLRFLKMTVIIMFIGALITWPILFPVYITGGSGSGQLDMLSMSNIDKSGSGKYRYYATTFAGWIFFSFILFLVTRESVFFINLRQAFLLSPTYASKISSRTVLFTSVPTKYRDETKLRQIYGSSVKRVWLTKDTTSIDELVNERDKVALKLEAAEIELIKTANIERLKFNKKNKNKSASTNAETMAPEENVEAGSLSARWVPEKKRPTHRLGLFGLFGRKEDTIIWCRRRLEHLISATLDAQNSYKTGDINKTGSVFVEFKTLADAQNASQTLTHHHAFQMAPRFIGINPEEVIWSSLKISWSQRVIRRLAIISFVSALIIFWAIPVGFVGLISNVNYLKTYSALSWLDKIPGKIMGIITGLLPAVALGILMSLVPIIIRALAKLAGEPSLSLAELFTQKIYFIFQVVQVFLVATVASAATALIKQAIDDPSSITTTLATKIPKASNFYISYFVVQGLTIASGVISQVVGFLIFSLMYKLFAKTPRSLYEKWAQLSSISWGSTLPVYTNIAVIGITYSCIAPLILGFATIGMSLFYCAYRYNILFVSDSSVDTKGLIYPRALQQLLTGVYLAEICLIGLFVISTAIGPIILMVIFLIFTLLYHRCLNAALEPLLQNLPKTLMAREEAINAESIAIESGKNGDSKETISENVSDSRANMNPSLLAKFLAPHIYANYTTFRQMIPHTGLDPNNLYEASVADEAYLPPSVKSEPPLLWIPKDNIGISAEETAETGKIISITDEGASISDENKIIWDPEGSRPPIWRPRIFY</sequence>
<feature type="transmembrane region" description="Helical" evidence="7">
    <location>
        <begin position="496"/>
        <end position="521"/>
    </location>
</feature>
<dbReference type="STRING" id="62708.A0A420HHH4"/>
<feature type="transmembrane region" description="Helical" evidence="7">
    <location>
        <begin position="14"/>
        <end position="38"/>
    </location>
</feature>
<keyword evidence="13" id="KW-1185">Reference proteome</keyword>
<evidence type="ECO:0000256" key="4">
    <source>
        <dbReference type="ARBA" id="ARBA00022692"/>
    </source>
</evidence>
<comment type="subcellular location">
    <subcellularLocation>
        <location evidence="1">Membrane</location>
        <topology evidence="1">Multi-pass membrane protein</topology>
    </subcellularLocation>
</comment>
<name>A0A420HHH4_9PEZI</name>
<dbReference type="Pfam" id="PF13967">
    <property type="entry name" value="RSN1_TM"/>
    <property type="match status" value="1"/>
</dbReference>
<feature type="domain" description="CSC1/OSCA1-like cytosolic" evidence="11">
    <location>
        <begin position="192"/>
        <end position="389"/>
    </location>
</feature>
<dbReference type="InterPro" id="IPR032880">
    <property type="entry name" value="CSC1/OSCA1-like_N"/>
</dbReference>
<dbReference type="PANTHER" id="PTHR13018:SF26">
    <property type="entry name" value="DOMAIN PROTEIN, PUTATIVE (AFU_ORTHOLOGUE AFUA_5G10920)-RELATED"/>
    <property type="match status" value="1"/>
</dbReference>
<keyword evidence="5 7" id="KW-1133">Transmembrane helix</keyword>
<feature type="domain" description="CSC1/OSCA1-like 7TM region" evidence="8">
    <location>
        <begin position="401"/>
        <end position="673"/>
    </location>
</feature>
<evidence type="ECO:0000256" key="1">
    <source>
        <dbReference type="ARBA" id="ARBA00004141"/>
    </source>
</evidence>
<evidence type="ECO:0000259" key="9">
    <source>
        <dbReference type="Pfam" id="PF12621"/>
    </source>
</evidence>
<evidence type="ECO:0000313" key="13">
    <source>
        <dbReference type="Proteomes" id="UP000283383"/>
    </source>
</evidence>
<evidence type="ECO:0000256" key="2">
    <source>
        <dbReference type="ARBA" id="ARBA00007779"/>
    </source>
</evidence>
<evidence type="ECO:0000256" key="5">
    <source>
        <dbReference type="ARBA" id="ARBA00022989"/>
    </source>
</evidence>
<feature type="transmembrane region" description="Helical" evidence="7">
    <location>
        <begin position="403"/>
        <end position="428"/>
    </location>
</feature>
<dbReference type="PANTHER" id="PTHR13018">
    <property type="entry name" value="PROBABLE MEMBRANE PROTEIN DUF221-RELATED"/>
    <property type="match status" value="1"/>
</dbReference>
<feature type="transmembrane region" description="Helical" evidence="7">
    <location>
        <begin position="448"/>
        <end position="475"/>
    </location>
</feature>
<dbReference type="Proteomes" id="UP000283383">
    <property type="component" value="Unassembled WGS sequence"/>
</dbReference>
<evidence type="ECO:0000259" key="10">
    <source>
        <dbReference type="Pfam" id="PF13967"/>
    </source>
</evidence>
<comment type="caution">
    <text evidence="12">The sequence shown here is derived from an EMBL/GenBank/DDBJ whole genome shotgun (WGS) entry which is preliminary data.</text>
</comment>
<dbReference type="Pfam" id="PF02714">
    <property type="entry name" value="RSN1_7TM"/>
    <property type="match status" value="1"/>
</dbReference>
<protein>
    <submittedName>
        <fullName evidence="12">Uncharacterized protein RSN1</fullName>
    </submittedName>
</protein>